<evidence type="ECO:0000313" key="2">
    <source>
        <dbReference type="Proteomes" id="UP001159363"/>
    </source>
</evidence>
<name>A0ABQ9GB77_9NEOP</name>
<organism evidence="1 2">
    <name type="scientific">Dryococelus australis</name>
    <dbReference type="NCBI Taxonomy" id="614101"/>
    <lineage>
        <taxon>Eukaryota</taxon>
        <taxon>Metazoa</taxon>
        <taxon>Ecdysozoa</taxon>
        <taxon>Arthropoda</taxon>
        <taxon>Hexapoda</taxon>
        <taxon>Insecta</taxon>
        <taxon>Pterygota</taxon>
        <taxon>Neoptera</taxon>
        <taxon>Polyneoptera</taxon>
        <taxon>Phasmatodea</taxon>
        <taxon>Verophasmatodea</taxon>
        <taxon>Anareolatae</taxon>
        <taxon>Phasmatidae</taxon>
        <taxon>Eurycanthinae</taxon>
        <taxon>Dryococelus</taxon>
    </lineage>
</organism>
<dbReference type="EMBL" id="JARBHB010000013">
    <property type="protein sequence ID" value="KAJ8869680.1"/>
    <property type="molecule type" value="Genomic_DNA"/>
</dbReference>
<evidence type="ECO:0000313" key="1">
    <source>
        <dbReference type="EMBL" id="KAJ8869680.1"/>
    </source>
</evidence>
<accession>A0ABQ9GB77</accession>
<keyword evidence="2" id="KW-1185">Reference proteome</keyword>
<dbReference type="Proteomes" id="UP001159363">
    <property type="component" value="Chromosome 12"/>
</dbReference>
<sequence length="111" mass="12320">MLLEHRHMQQPLKTILVLHYLDGIHTFGIVADGCGGQNKNKTMVGTVSSWLTKDTPPNAKKDDATVFVLGADNIPVHDWNTAVSQTAEEPGSWHFKFQPIKLVIIEERGST</sequence>
<protein>
    <submittedName>
        <fullName evidence="1">Uncharacterized protein</fullName>
    </submittedName>
</protein>
<comment type="caution">
    <text evidence="1">The sequence shown here is derived from an EMBL/GenBank/DDBJ whole genome shotgun (WGS) entry which is preliminary data.</text>
</comment>
<gene>
    <name evidence="1" type="ORF">PR048_028673</name>
</gene>
<reference evidence="1 2" key="1">
    <citation type="submission" date="2023-02" db="EMBL/GenBank/DDBJ databases">
        <title>LHISI_Scaffold_Assembly.</title>
        <authorList>
            <person name="Stuart O.P."/>
            <person name="Cleave R."/>
            <person name="Magrath M.J.L."/>
            <person name="Mikheyev A.S."/>
        </authorList>
    </citation>
    <scope>NUCLEOTIDE SEQUENCE [LARGE SCALE GENOMIC DNA]</scope>
    <source>
        <strain evidence="1">Daus_M_001</strain>
        <tissue evidence="1">Leg muscle</tissue>
    </source>
</reference>
<proteinExistence type="predicted"/>